<evidence type="ECO:0000256" key="3">
    <source>
        <dbReference type="SAM" id="SignalP"/>
    </source>
</evidence>
<dbReference type="OrthoDB" id="14196at2"/>
<evidence type="ECO:0000256" key="2">
    <source>
        <dbReference type="SAM" id="MobiDB-lite"/>
    </source>
</evidence>
<dbReference type="PANTHER" id="PTHR47245:SF2">
    <property type="entry name" value="PEPTIDYL-PROLYL CIS-TRANS ISOMERASE HP_0175-RELATED"/>
    <property type="match status" value="1"/>
</dbReference>
<dbReference type="AlphaFoldDB" id="A0A4R2LB23"/>
<accession>A0A4R2LB23</accession>
<evidence type="ECO:0000256" key="1">
    <source>
        <dbReference type="PROSITE-ProRule" id="PRU00278"/>
    </source>
</evidence>
<feature type="chain" id="PRO_5039626703" evidence="3">
    <location>
        <begin position="24"/>
        <end position="389"/>
    </location>
</feature>
<protein>
    <submittedName>
        <fullName evidence="5">Foldase protein PrsA</fullName>
    </submittedName>
</protein>
<sequence>MKAFMKRILSVVSIGAITAALLAGCGNQGKAGASAASEDAAVTMEQGSISMGEARLYAYVMKNQYEAYYGPSIWDMEVEDGVTLGDSMKNVITDQLVQTIILNSQAEAYGVSLSDEDNQAVEEYVKNFKTNIGEDVMEKEGFTEDNIRSVVQKSTLAGNVYQAMFDAEEVELTDEEKADATCIKVQHVLISTTDTTKKDDEGNNVDMTDEEKEAYLAEQKEKAEEALTRAKNGEDFQALADEYSSENAGFEFSFDKNGYDPVNMSSMVEPFYTAAWKLGEGEISDLVESQYGYHIIKCVSLNDEEATQASITSAENNKKSTSVDEKMSQQINEASYTESEAWKAYKLVSETAEDETAGETGTSESVAGESGETSAETENSSESAAESES</sequence>
<dbReference type="PROSITE" id="PS51257">
    <property type="entry name" value="PROKAR_LIPOPROTEIN"/>
    <property type="match status" value="1"/>
</dbReference>
<evidence type="ECO:0000313" key="6">
    <source>
        <dbReference type="Proteomes" id="UP000295711"/>
    </source>
</evidence>
<feature type="signal peptide" evidence="3">
    <location>
        <begin position="1"/>
        <end position="23"/>
    </location>
</feature>
<dbReference type="InterPro" id="IPR050245">
    <property type="entry name" value="PrsA_foldase"/>
</dbReference>
<dbReference type="Gene3D" id="3.10.50.40">
    <property type="match status" value="1"/>
</dbReference>
<dbReference type="Pfam" id="PF13616">
    <property type="entry name" value="Rotamase_3"/>
    <property type="match status" value="1"/>
</dbReference>
<feature type="region of interest" description="Disordered" evidence="2">
    <location>
        <begin position="347"/>
        <end position="389"/>
    </location>
</feature>
<dbReference type="InterPro" id="IPR027304">
    <property type="entry name" value="Trigger_fact/SurA_dom_sf"/>
</dbReference>
<keyword evidence="1" id="KW-0413">Isomerase</keyword>
<name>A0A4R2LB23_9FIRM</name>
<dbReference type="InterPro" id="IPR046357">
    <property type="entry name" value="PPIase_dom_sf"/>
</dbReference>
<dbReference type="RefSeq" id="WP_132091299.1">
    <property type="nucleotide sequence ID" value="NZ_JANKAQ010000008.1"/>
</dbReference>
<dbReference type="PANTHER" id="PTHR47245">
    <property type="entry name" value="PEPTIDYLPROLYL ISOMERASE"/>
    <property type="match status" value="1"/>
</dbReference>
<dbReference type="SUPFAM" id="SSF54534">
    <property type="entry name" value="FKBP-like"/>
    <property type="match status" value="1"/>
</dbReference>
<dbReference type="PROSITE" id="PS50198">
    <property type="entry name" value="PPIC_PPIASE_2"/>
    <property type="match status" value="1"/>
</dbReference>
<organism evidence="5 6">
    <name type="scientific">Frisingicoccus caecimuris</name>
    <dbReference type="NCBI Taxonomy" id="1796636"/>
    <lineage>
        <taxon>Bacteria</taxon>
        <taxon>Bacillati</taxon>
        <taxon>Bacillota</taxon>
        <taxon>Clostridia</taxon>
        <taxon>Lachnospirales</taxon>
        <taxon>Lachnospiraceae</taxon>
        <taxon>Frisingicoccus</taxon>
    </lineage>
</organism>
<feature type="domain" description="PpiC" evidence="4">
    <location>
        <begin position="180"/>
        <end position="300"/>
    </location>
</feature>
<evidence type="ECO:0000313" key="5">
    <source>
        <dbReference type="EMBL" id="TCO84640.1"/>
    </source>
</evidence>
<keyword evidence="3" id="KW-0732">Signal</keyword>
<dbReference type="InterPro" id="IPR000297">
    <property type="entry name" value="PPIase_PpiC"/>
</dbReference>
<feature type="compositionally biased region" description="Low complexity" evidence="2">
    <location>
        <begin position="358"/>
        <end position="389"/>
    </location>
</feature>
<dbReference type="GO" id="GO:0003755">
    <property type="term" value="F:peptidyl-prolyl cis-trans isomerase activity"/>
    <property type="evidence" value="ECO:0007669"/>
    <property type="project" value="UniProtKB-KW"/>
</dbReference>
<proteinExistence type="predicted"/>
<comment type="caution">
    <text evidence="5">The sequence shown here is derived from an EMBL/GenBank/DDBJ whole genome shotgun (WGS) entry which is preliminary data.</text>
</comment>
<gene>
    <name evidence="5" type="ORF">EV212_10667</name>
</gene>
<reference evidence="5 6" key="1">
    <citation type="submission" date="2019-03" db="EMBL/GenBank/DDBJ databases">
        <title>Genomic Encyclopedia of Type Strains, Phase IV (KMG-IV): sequencing the most valuable type-strain genomes for metagenomic binning, comparative biology and taxonomic classification.</title>
        <authorList>
            <person name="Goeker M."/>
        </authorList>
    </citation>
    <scope>NUCLEOTIDE SEQUENCE [LARGE SCALE GENOMIC DNA]</scope>
    <source>
        <strain evidence="5 6">DSM 28559</strain>
    </source>
</reference>
<dbReference type="EMBL" id="SLXA01000006">
    <property type="protein sequence ID" value="TCO84640.1"/>
    <property type="molecule type" value="Genomic_DNA"/>
</dbReference>
<keyword evidence="1" id="KW-0697">Rotamase</keyword>
<keyword evidence="6" id="KW-1185">Reference proteome</keyword>
<dbReference type="Proteomes" id="UP000295711">
    <property type="component" value="Unassembled WGS sequence"/>
</dbReference>
<evidence type="ECO:0000259" key="4">
    <source>
        <dbReference type="PROSITE" id="PS50198"/>
    </source>
</evidence>
<dbReference type="SUPFAM" id="SSF109998">
    <property type="entry name" value="Triger factor/SurA peptide-binding domain-like"/>
    <property type="match status" value="1"/>
</dbReference>